<dbReference type="InterPro" id="IPR000182">
    <property type="entry name" value="GNAT_dom"/>
</dbReference>
<sequence>MKILPVRAEDLPAILALQKQAFESEARLVGSYEIPPMTQTLADLEQEFAALVMLKAVMDDGEIAGAVRAKIENATAHVGRLMVKPGFQGQGIGTRLLAAIEKTCAQDRYELFTSAKNRRNVALYEKAGYYAFKEVEVMPGVRLVWLQKSGCFEKGGD</sequence>
<organism evidence="4">
    <name type="scientific">uncultured Desulfovibrio sp</name>
    <dbReference type="NCBI Taxonomy" id="167968"/>
    <lineage>
        <taxon>Bacteria</taxon>
        <taxon>Pseudomonadati</taxon>
        <taxon>Thermodesulfobacteriota</taxon>
        <taxon>Desulfovibrionia</taxon>
        <taxon>Desulfovibrionales</taxon>
        <taxon>Desulfovibrionaceae</taxon>
        <taxon>Desulfovibrio</taxon>
        <taxon>environmental samples</taxon>
    </lineage>
</organism>
<evidence type="ECO:0000259" key="3">
    <source>
        <dbReference type="PROSITE" id="PS51186"/>
    </source>
</evidence>
<dbReference type="PANTHER" id="PTHR43800:SF1">
    <property type="entry name" value="PEPTIDYL-LYSINE N-ACETYLTRANSFERASE YJAB"/>
    <property type="match status" value="1"/>
</dbReference>
<dbReference type="CDD" id="cd04301">
    <property type="entry name" value="NAT_SF"/>
    <property type="match status" value="1"/>
</dbReference>
<dbReference type="InterPro" id="IPR016181">
    <property type="entry name" value="Acyl_CoA_acyltransferase"/>
</dbReference>
<proteinExistence type="predicted"/>
<dbReference type="GO" id="GO:0016747">
    <property type="term" value="F:acyltransferase activity, transferring groups other than amino-acyl groups"/>
    <property type="evidence" value="ECO:0007669"/>
    <property type="project" value="InterPro"/>
</dbReference>
<name>A0A212L5H7_9BACT</name>
<keyword evidence="2" id="KW-0012">Acyltransferase</keyword>
<dbReference type="Gene3D" id="3.40.630.30">
    <property type="match status" value="1"/>
</dbReference>
<accession>A0A212L5H7</accession>
<gene>
    <name evidence="4" type="ORF">KL86DES1_20831</name>
</gene>
<reference evidence="4" key="1">
    <citation type="submission" date="2016-08" db="EMBL/GenBank/DDBJ databases">
        <authorList>
            <person name="Seilhamer J.J."/>
        </authorList>
    </citation>
    <scope>NUCLEOTIDE SEQUENCE</scope>
    <source>
        <strain evidence="4">86-1</strain>
    </source>
</reference>
<feature type="domain" description="N-acetyltransferase" evidence="3">
    <location>
        <begin position="1"/>
        <end position="151"/>
    </location>
</feature>
<evidence type="ECO:0000256" key="1">
    <source>
        <dbReference type="ARBA" id="ARBA00022679"/>
    </source>
</evidence>
<dbReference type="Pfam" id="PF00583">
    <property type="entry name" value="Acetyltransf_1"/>
    <property type="match status" value="1"/>
</dbReference>
<protein>
    <submittedName>
        <fullName evidence="4">Acetyltransferase, GNAT family</fullName>
    </submittedName>
</protein>
<dbReference type="SUPFAM" id="SSF55729">
    <property type="entry name" value="Acyl-CoA N-acyltransferases (Nat)"/>
    <property type="match status" value="1"/>
</dbReference>
<dbReference type="PANTHER" id="PTHR43800">
    <property type="entry name" value="PEPTIDYL-LYSINE N-ACETYLTRANSFERASE YJAB"/>
    <property type="match status" value="1"/>
</dbReference>
<dbReference type="EMBL" id="FMJC01000002">
    <property type="protein sequence ID" value="SCM72776.1"/>
    <property type="molecule type" value="Genomic_DNA"/>
</dbReference>
<keyword evidence="1 4" id="KW-0808">Transferase</keyword>
<evidence type="ECO:0000256" key="2">
    <source>
        <dbReference type="ARBA" id="ARBA00023315"/>
    </source>
</evidence>
<dbReference type="RefSeq" id="WP_179980370.1">
    <property type="nucleotide sequence ID" value="NZ_LT608333.1"/>
</dbReference>
<dbReference type="PROSITE" id="PS51186">
    <property type="entry name" value="GNAT"/>
    <property type="match status" value="1"/>
</dbReference>
<evidence type="ECO:0000313" key="4">
    <source>
        <dbReference type="EMBL" id="SCM72776.1"/>
    </source>
</evidence>
<dbReference type="AlphaFoldDB" id="A0A212L5H7"/>